<accession>A0A0F6YIK3</accession>
<dbReference type="STRING" id="927083.DB32_002371"/>
<evidence type="ECO:0000313" key="4">
    <source>
        <dbReference type="Proteomes" id="UP000034883"/>
    </source>
</evidence>
<feature type="transmembrane region" description="Helical" evidence="2">
    <location>
        <begin position="90"/>
        <end position="112"/>
    </location>
</feature>
<keyword evidence="2" id="KW-1133">Transmembrane helix</keyword>
<dbReference type="AlphaFoldDB" id="A0A0F6YIK3"/>
<feature type="region of interest" description="Disordered" evidence="1">
    <location>
        <begin position="281"/>
        <end position="311"/>
    </location>
</feature>
<keyword evidence="2" id="KW-0812">Transmembrane</keyword>
<feature type="transmembrane region" description="Helical" evidence="2">
    <location>
        <begin position="12"/>
        <end position="32"/>
    </location>
</feature>
<keyword evidence="4" id="KW-1185">Reference proteome</keyword>
<dbReference type="RefSeq" id="WP_157068960.1">
    <property type="nucleotide sequence ID" value="NZ_CP011125.1"/>
</dbReference>
<evidence type="ECO:0000256" key="2">
    <source>
        <dbReference type="SAM" id="Phobius"/>
    </source>
</evidence>
<feature type="region of interest" description="Disordered" evidence="1">
    <location>
        <begin position="464"/>
        <end position="489"/>
    </location>
</feature>
<dbReference type="Proteomes" id="UP000034883">
    <property type="component" value="Chromosome"/>
</dbReference>
<protein>
    <submittedName>
        <fullName evidence="3">Uncharacterized protein</fullName>
    </submittedName>
</protein>
<dbReference type="OrthoDB" id="5522183at2"/>
<feature type="region of interest" description="Disordered" evidence="1">
    <location>
        <begin position="350"/>
        <end position="373"/>
    </location>
</feature>
<dbReference type="EMBL" id="CP011125">
    <property type="protein sequence ID" value="AKF05222.1"/>
    <property type="molecule type" value="Genomic_DNA"/>
</dbReference>
<sequence length="618" mass="68127">MARSIRHDERGAMIVIGLFFAVMLSGFLYYLIGIGETIVYRETMQDAADAGAFSAAVVHARGMNVLVLINLIMAALLAVLIALKLIETLIIGAIAVCAALAFVTFGATLAAIPPLNVARTAVSNVHRATQRVVFPLLRIGNRTARIVRVAIPPAATVRAYDVAMDDVYAPSPTFAFTWPIGIGRSLPTEDGDFRVLCRKGGEAVGEVVALPFRRIHSRIASWVSRATGGLAATFSEWFCSGSGGPPNYSYPIEFAIPEVDTPAARECRECQGDGCDAICQRSEQEQQSSQPAEDANPYDCPTRGDGTEEPMCTQRAEQARLQCRPGSGARKFNYVYQDAQMTRWYWREQIPGSDPPQYRDRHTGDSLADAEDERMQDRLDGATRRMTEGNPCFGAVGFPGADGWSWTWSTEDHTDLCGRNPPTMHPDYMLPGAVLPIGRDRAVSYRYRIIRRLFACHEQRDQTLQVEGGSGVPSNTSDMRPQRMRARERDGTPIELGEDSFQVRMIVTGREPGAHMERGVELANWGRDVASQGGTLALLRNFGEYSVAQAEFFYPSTDLRDREEWMWNMRWRARMRRFVPPFGDDGGSSCREMGGSGSGGSCAQTSGFVGMMQDAIVH</sequence>
<dbReference type="KEGG" id="samy:DB32_002371"/>
<reference evidence="3 4" key="1">
    <citation type="submission" date="2015-03" db="EMBL/GenBank/DDBJ databases">
        <title>Genome assembly of Sandaracinus amylolyticus DSM 53668.</title>
        <authorList>
            <person name="Sharma G."/>
            <person name="Subramanian S."/>
        </authorList>
    </citation>
    <scope>NUCLEOTIDE SEQUENCE [LARGE SCALE GENOMIC DNA]</scope>
    <source>
        <strain evidence="3 4">DSM 53668</strain>
    </source>
</reference>
<evidence type="ECO:0000313" key="3">
    <source>
        <dbReference type="EMBL" id="AKF05222.1"/>
    </source>
</evidence>
<gene>
    <name evidence="3" type="ORF">DB32_002371</name>
</gene>
<keyword evidence="2" id="KW-0472">Membrane</keyword>
<name>A0A0F6YIK3_9BACT</name>
<feature type="transmembrane region" description="Helical" evidence="2">
    <location>
        <begin position="63"/>
        <end position="83"/>
    </location>
</feature>
<organism evidence="3 4">
    <name type="scientific">Sandaracinus amylolyticus</name>
    <dbReference type="NCBI Taxonomy" id="927083"/>
    <lineage>
        <taxon>Bacteria</taxon>
        <taxon>Pseudomonadati</taxon>
        <taxon>Myxococcota</taxon>
        <taxon>Polyangia</taxon>
        <taxon>Polyangiales</taxon>
        <taxon>Sandaracinaceae</taxon>
        <taxon>Sandaracinus</taxon>
    </lineage>
</organism>
<proteinExistence type="predicted"/>
<evidence type="ECO:0000256" key="1">
    <source>
        <dbReference type="SAM" id="MobiDB-lite"/>
    </source>
</evidence>